<dbReference type="AlphaFoldDB" id="A0A0L0HT80"/>
<evidence type="ECO:0000259" key="1">
    <source>
        <dbReference type="PROSITE" id="PS50181"/>
    </source>
</evidence>
<dbReference type="VEuPathDB" id="FungiDB:SPPG_08814"/>
<gene>
    <name evidence="2" type="ORF">SPPG_08814</name>
</gene>
<name>A0A0L0HT80_SPIPD</name>
<dbReference type="InterPro" id="IPR032675">
    <property type="entry name" value="LRR_dom_sf"/>
</dbReference>
<sequence length="383" mass="43222">MTSQTPSPSLHDLNDDCLLLILSYLSGPELVAITRTSRRIRQVVESPELWRHCAISGQVLSATAFVEKALCPRAAHVKGLTLVDVCAPPLLPPDNDLSRHLVTTFFAALDTLLSKCGNNLHTLVISDTDESFFFSNFNVLFESVAQYARHLKRIVLAGTEETVYVGDSNMLILIMGCGEVEEFVDAQAFGMTAPALNMMVDGWKSLRALSLNTELQHIRLFTLNIGQFRSRLRSLSVTHFWEPLNAQENLFAFAEALKKLPELSRISIDLQMTKFADGLRASDWEVILDACPNVREVEYVVCIEAYFEDMEEVALSGTESTQTVTGEYLHSWSSDDSKALLDRVRVEDARNTTAHQRRFFHILDEIKVLCKKRRIRLLLKWSI</sequence>
<organism evidence="2 3">
    <name type="scientific">Spizellomyces punctatus (strain DAOM BR117)</name>
    <dbReference type="NCBI Taxonomy" id="645134"/>
    <lineage>
        <taxon>Eukaryota</taxon>
        <taxon>Fungi</taxon>
        <taxon>Fungi incertae sedis</taxon>
        <taxon>Chytridiomycota</taxon>
        <taxon>Chytridiomycota incertae sedis</taxon>
        <taxon>Chytridiomycetes</taxon>
        <taxon>Spizellomycetales</taxon>
        <taxon>Spizellomycetaceae</taxon>
        <taxon>Spizellomyces</taxon>
    </lineage>
</organism>
<keyword evidence="3" id="KW-1185">Reference proteome</keyword>
<dbReference type="InParanoid" id="A0A0L0HT80"/>
<accession>A0A0L0HT80</accession>
<dbReference type="Gene3D" id="3.80.10.10">
    <property type="entry name" value="Ribonuclease Inhibitor"/>
    <property type="match status" value="1"/>
</dbReference>
<dbReference type="SUPFAM" id="SSF81383">
    <property type="entry name" value="F-box domain"/>
    <property type="match status" value="1"/>
</dbReference>
<evidence type="ECO:0000313" key="2">
    <source>
        <dbReference type="EMBL" id="KND04307.1"/>
    </source>
</evidence>
<dbReference type="GeneID" id="27691939"/>
<feature type="domain" description="F-box" evidence="1">
    <location>
        <begin position="7"/>
        <end position="53"/>
    </location>
</feature>
<protein>
    <recommendedName>
        <fullName evidence="1">F-box domain-containing protein</fullName>
    </recommendedName>
</protein>
<dbReference type="PROSITE" id="PS50181">
    <property type="entry name" value="FBOX"/>
    <property type="match status" value="1"/>
</dbReference>
<evidence type="ECO:0000313" key="3">
    <source>
        <dbReference type="Proteomes" id="UP000053201"/>
    </source>
</evidence>
<proteinExistence type="predicted"/>
<dbReference type="EMBL" id="KQ257450">
    <property type="protein sequence ID" value="KND04307.1"/>
    <property type="molecule type" value="Genomic_DNA"/>
</dbReference>
<dbReference type="SMART" id="SM00256">
    <property type="entry name" value="FBOX"/>
    <property type="match status" value="1"/>
</dbReference>
<dbReference type="Proteomes" id="UP000053201">
    <property type="component" value="Unassembled WGS sequence"/>
</dbReference>
<dbReference type="InterPro" id="IPR001810">
    <property type="entry name" value="F-box_dom"/>
</dbReference>
<dbReference type="OrthoDB" id="2149484at2759"/>
<reference evidence="2 3" key="1">
    <citation type="submission" date="2009-08" db="EMBL/GenBank/DDBJ databases">
        <title>The Genome Sequence of Spizellomyces punctatus strain DAOM BR117.</title>
        <authorList>
            <consortium name="The Broad Institute Genome Sequencing Platform"/>
            <person name="Russ C."/>
            <person name="Cuomo C."/>
            <person name="Shea T."/>
            <person name="Young S.K."/>
            <person name="Zeng Q."/>
            <person name="Koehrsen M."/>
            <person name="Haas B."/>
            <person name="Borodovsky M."/>
            <person name="Guigo R."/>
            <person name="Alvarado L."/>
            <person name="Berlin A."/>
            <person name="Bochicchio J."/>
            <person name="Borenstein D."/>
            <person name="Chapman S."/>
            <person name="Chen Z."/>
            <person name="Engels R."/>
            <person name="Freedman E."/>
            <person name="Gellesch M."/>
            <person name="Goldberg J."/>
            <person name="Griggs A."/>
            <person name="Gujja S."/>
            <person name="Heiman D."/>
            <person name="Hepburn T."/>
            <person name="Howarth C."/>
            <person name="Jen D."/>
            <person name="Larson L."/>
            <person name="Lewis B."/>
            <person name="Mehta T."/>
            <person name="Park D."/>
            <person name="Pearson M."/>
            <person name="Roberts A."/>
            <person name="Saif S."/>
            <person name="Shenoy N."/>
            <person name="Sisk P."/>
            <person name="Stolte C."/>
            <person name="Sykes S."/>
            <person name="Thomson T."/>
            <person name="Walk T."/>
            <person name="White J."/>
            <person name="Yandava C."/>
            <person name="Burger G."/>
            <person name="Gray M.W."/>
            <person name="Holland P.W.H."/>
            <person name="King N."/>
            <person name="Lang F.B.F."/>
            <person name="Roger A.J."/>
            <person name="Ruiz-Trillo I."/>
            <person name="Lander E."/>
            <person name="Nusbaum C."/>
        </authorList>
    </citation>
    <scope>NUCLEOTIDE SEQUENCE [LARGE SCALE GENOMIC DNA]</scope>
    <source>
        <strain evidence="2 3">DAOM BR117</strain>
    </source>
</reference>
<dbReference type="RefSeq" id="XP_016612346.1">
    <property type="nucleotide sequence ID" value="XM_016756952.1"/>
</dbReference>
<dbReference type="InterPro" id="IPR036047">
    <property type="entry name" value="F-box-like_dom_sf"/>
</dbReference>
<dbReference type="Pfam" id="PF12937">
    <property type="entry name" value="F-box-like"/>
    <property type="match status" value="1"/>
</dbReference>